<name>A0A1E3W9P8_9HYPH</name>
<reference evidence="1 2" key="1">
    <citation type="journal article" date="2016" name="Environ. Microbiol.">
        <title>New Methyloceanibacter diversity from North Sea sediments includes methanotroph containing solely the soluble methane monooxygenase.</title>
        <authorList>
            <person name="Vekeman B."/>
            <person name="Kerckhof F.M."/>
            <person name="Cremers G."/>
            <person name="de Vos P."/>
            <person name="Vandamme P."/>
            <person name="Boon N."/>
            <person name="Op den Camp H.J."/>
            <person name="Heylen K."/>
        </authorList>
    </citation>
    <scope>NUCLEOTIDE SEQUENCE [LARGE SCALE GENOMIC DNA]</scope>
    <source>
        <strain evidence="1 2">R-67177</strain>
    </source>
</reference>
<dbReference type="Proteomes" id="UP000095042">
    <property type="component" value="Unassembled WGS sequence"/>
</dbReference>
<protein>
    <submittedName>
        <fullName evidence="1">Uncharacterized protein</fullName>
    </submittedName>
</protein>
<proteinExistence type="predicted"/>
<keyword evidence="2" id="KW-1185">Reference proteome</keyword>
<gene>
    <name evidence="1" type="ORF">AUC71_01630</name>
</gene>
<comment type="caution">
    <text evidence="1">The sequence shown here is derived from an EMBL/GenBank/DDBJ whole genome shotgun (WGS) entry which is preliminary data.</text>
</comment>
<organism evidence="1 2">
    <name type="scientific">Methyloceanibacter marginalis</name>
    <dbReference type="NCBI Taxonomy" id="1774971"/>
    <lineage>
        <taxon>Bacteria</taxon>
        <taxon>Pseudomonadati</taxon>
        <taxon>Pseudomonadota</taxon>
        <taxon>Alphaproteobacteria</taxon>
        <taxon>Hyphomicrobiales</taxon>
        <taxon>Hyphomicrobiaceae</taxon>
        <taxon>Methyloceanibacter</taxon>
    </lineage>
</organism>
<dbReference type="EMBL" id="LPWD01000279">
    <property type="protein sequence ID" value="ODS02555.1"/>
    <property type="molecule type" value="Genomic_DNA"/>
</dbReference>
<sequence length="151" mass="17097">MQNKFFLVGTQFGRCNSYILFDAGSWVGQVSFTEITHSTQTVSEEFAHVKGGLFRHGLARPTGWHGAAQRIIAYYLAICAAMLLVNHHVHEWPDFQLLNPSEEPALREPPNRLYGVLEQLLFVIPARDGERPSNYFWEGLGRSGKFMTGED</sequence>
<dbReference type="AlphaFoldDB" id="A0A1E3W9P8"/>
<accession>A0A1E3W9P8</accession>
<evidence type="ECO:0000313" key="2">
    <source>
        <dbReference type="Proteomes" id="UP000095042"/>
    </source>
</evidence>
<evidence type="ECO:0000313" key="1">
    <source>
        <dbReference type="EMBL" id="ODS02555.1"/>
    </source>
</evidence>